<evidence type="ECO:0000313" key="6">
    <source>
        <dbReference type="Proteomes" id="UP001604336"/>
    </source>
</evidence>
<evidence type="ECO:0000256" key="3">
    <source>
        <dbReference type="ARBA" id="ARBA00022490"/>
    </source>
</evidence>
<accession>A0ABD1Q3J1</accession>
<proteinExistence type="predicted"/>
<name>A0ABD1Q3J1_9LAMI</name>
<evidence type="ECO:0000256" key="1">
    <source>
        <dbReference type="ARBA" id="ARBA00004123"/>
    </source>
</evidence>
<evidence type="ECO:0000256" key="4">
    <source>
        <dbReference type="ARBA" id="ARBA00023242"/>
    </source>
</evidence>
<dbReference type="PANTHER" id="PTHR31250:SF14">
    <property type="entry name" value="IQ DOMAIN-CONTAINING PROTEIN IQM2"/>
    <property type="match status" value="1"/>
</dbReference>
<keyword evidence="3" id="KW-0963">Cytoplasm</keyword>
<comment type="caution">
    <text evidence="5">The sequence shown here is derived from an EMBL/GenBank/DDBJ whole genome shotgun (WGS) entry which is preliminary data.</text>
</comment>
<dbReference type="GO" id="GO:0005737">
    <property type="term" value="C:cytoplasm"/>
    <property type="evidence" value="ECO:0007669"/>
    <property type="project" value="UniProtKB-SubCell"/>
</dbReference>
<keyword evidence="4" id="KW-0539">Nucleus</keyword>
<dbReference type="GO" id="GO:0005634">
    <property type="term" value="C:nucleus"/>
    <property type="evidence" value="ECO:0007669"/>
    <property type="project" value="UniProtKB-SubCell"/>
</dbReference>
<reference evidence="6" key="1">
    <citation type="submission" date="2024-07" db="EMBL/GenBank/DDBJ databases">
        <title>Two chromosome-level genome assemblies of Korean endemic species Abeliophyllum distichum and Forsythia ovata (Oleaceae).</title>
        <authorList>
            <person name="Jang H."/>
        </authorList>
    </citation>
    <scope>NUCLEOTIDE SEQUENCE [LARGE SCALE GENOMIC DNA]</scope>
</reference>
<dbReference type="Proteomes" id="UP001604336">
    <property type="component" value="Unassembled WGS sequence"/>
</dbReference>
<dbReference type="AlphaFoldDB" id="A0ABD1Q3J1"/>
<evidence type="ECO:0000256" key="2">
    <source>
        <dbReference type="ARBA" id="ARBA00004496"/>
    </source>
</evidence>
<evidence type="ECO:0000313" key="5">
    <source>
        <dbReference type="EMBL" id="KAL2470422.1"/>
    </source>
</evidence>
<organism evidence="5 6">
    <name type="scientific">Abeliophyllum distichum</name>
    <dbReference type="NCBI Taxonomy" id="126358"/>
    <lineage>
        <taxon>Eukaryota</taxon>
        <taxon>Viridiplantae</taxon>
        <taxon>Streptophyta</taxon>
        <taxon>Embryophyta</taxon>
        <taxon>Tracheophyta</taxon>
        <taxon>Spermatophyta</taxon>
        <taxon>Magnoliopsida</taxon>
        <taxon>eudicotyledons</taxon>
        <taxon>Gunneridae</taxon>
        <taxon>Pentapetalae</taxon>
        <taxon>asterids</taxon>
        <taxon>lamiids</taxon>
        <taxon>Lamiales</taxon>
        <taxon>Oleaceae</taxon>
        <taxon>Forsythieae</taxon>
        <taxon>Abeliophyllum</taxon>
    </lineage>
</organism>
<dbReference type="PANTHER" id="PTHR31250">
    <property type="entry name" value="IQ DOMAIN-CONTAINING PROTEIN IQM3"/>
    <property type="match status" value="1"/>
</dbReference>
<keyword evidence="6" id="KW-1185">Reference proteome</keyword>
<dbReference type="InterPro" id="IPR044159">
    <property type="entry name" value="IQM"/>
</dbReference>
<sequence>MGISCSCPLSAYNDSENGFESLIVKSINFGNDEEKTPARSVSFTGRDPELTISRSIGSGNMLLEVSVSFRTRERCLLDIHGEGPSGSMEDNETVNQLCGSDCTTDQLADSTVLVEQSWRNLLDLVELNYNSVSFFDLLKKESASSRWSRAGKRAAKVGKGLSKNEKGQKLVLEHWLEAIDVQHRYGHNLRLYFIEWFHSSTMEPFFYWLDRGEGKNLNLVEKCSRSKLQQQCIKYLDPMERKAYEVTVEDGTLFYKQSREIIDTTGEPKGVKWIFVLSTSKAFFIGLKRKGAFHHSSFLAGGATSAAGRIAVEKGIIKAASPHSGHYRPTEENFQDFLSYLRENNVNVTEIKNWVDEEEPLGPKGGHFLRNNSFDNFPDDILVIEDAEIEDLTVEKVVAASAELSPSVSSQNSINIQTRRGDDLLDRILCRDQ</sequence>
<protein>
    <submittedName>
        <fullName evidence="5">Calmodulin-binding family protein</fullName>
    </submittedName>
</protein>
<comment type="subcellular location">
    <subcellularLocation>
        <location evidence="2">Cytoplasm</location>
    </subcellularLocation>
    <subcellularLocation>
        <location evidence="1">Nucleus</location>
    </subcellularLocation>
</comment>
<gene>
    <name evidence="5" type="ORF">Adt_38558</name>
</gene>
<dbReference type="EMBL" id="JBFOLK010000012">
    <property type="protein sequence ID" value="KAL2470422.1"/>
    <property type="molecule type" value="Genomic_DNA"/>
</dbReference>